<dbReference type="Proteomes" id="UP001175271">
    <property type="component" value="Unassembled WGS sequence"/>
</dbReference>
<comment type="caution">
    <text evidence="7">The sequence shown here is derived from an EMBL/GenBank/DDBJ whole genome shotgun (WGS) entry which is preliminary data.</text>
</comment>
<dbReference type="SUPFAM" id="SSF81321">
    <property type="entry name" value="Family A G protein-coupled receptor-like"/>
    <property type="match status" value="1"/>
</dbReference>
<keyword evidence="8" id="KW-1185">Reference proteome</keyword>
<evidence type="ECO:0000256" key="2">
    <source>
        <dbReference type="ARBA" id="ARBA00022692"/>
    </source>
</evidence>
<proteinExistence type="predicted"/>
<feature type="domain" description="G-protein coupled receptors family 1 profile" evidence="6">
    <location>
        <begin position="42"/>
        <end position="240"/>
    </location>
</feature>
<dbReference type="EMBL" id="JAUCMV010000003">
    <property type="protein sequence ID" value="KAK0408024.1"/>
    <property type="molecule type" value="Genomic_DNA"/>
</dbReference>
<feature type="transmembrane region" description="Helical" evidence="5">
    <location>
        <begin position="31"/>
        <end position="51"/>
    </location>
</feature>
<reference evidence="7" key="1">
    <citation type="submission" date="2023-06" db="EMBL/GenBank/DDBJ databases">
        <title>Genomic analysis of the entomopathogenic nematode Steinernema hermaphroditum.</title>
        <authorList>
            <person name="Schwarz E.M."/>
            <person name="Heppert J.K."/>
            <person name="Baniya A."/>
            <person name="Schwartz H.T."/>
            <person name="Tan C.-H."/>
            <person name="Antoshechkin I."/>
            <person name="Sternberg P.W."/>
            <person name="Goodrich-Blair H."/>
            <person name="Dillman A.R."/>
        </authorList>
    </citation>
    <scope>NUCLEOTIDE SEQUENCE</scope>
    <source>
        <strain evidence="7">PS9179</strain>
        <tissue evidence="7">Whole animal</tissue>
    </source>
</reference>
<evidence type="ECO:0000259" key="6">
    <source>
        <dbReference type="PROSITE" id="PS50262"/>
    </source>
</evidence>
<accession>A0AA39HNL4</accession>
<comment type="subcellular location">
    <subcellularLocation>
        <location evidence="1">Membrane</location>
    </subcellularLocation>
</comment>
<evidence type="ECO:0000313" key="7">
    <source>
        <dbReference type="EMBL" id="KAK0408024.1"/>
    </source>
</evidence>
<dbReference type="PANTHER" id="PTHR22718">
    <property type="entry name" value="SERPENTINE RECEPTOR, CLASS X"/>
    <property type="match status" value="1"/>
</dbReference>
<feature type="transmembrane region" description="Helical" evidence="5">
    <location>
        <begin position="231"/>
        <end position="252"/>
    </location>
</feature>
<dbReference type="PROSITE" id="PS50262">
    <property type="entry name" value="G_PROTEIN_RECEP_F1_2"/>
    <property type="match status" value="1"/>
</dbReference>
<name>A0AA39HNL4_9BILA</name>
<dbReference type="PANTHER" id="PTHR22718:SF11">
    <property type="entry name" value="7TM GPCR SERPENTINE RECEPTOR CLASS X (SRX) DOMAIN-CONTAINING PROTEIN"/>
    <property type="match status" value="1"/>
</dbReference>
<evidence type="ECO:0000256" key="1">
    <source>
        <dbReference type="ARBA" id="ARBA00004370"/>
    </source>
</evidence>
<feature type="transmembrane region" description="Helical" evidence="5">
    <location>
        <begin position="141"/>
        <end position="165"/>
    </location>
</feature>
<keyword evidence="4 5" id="KW-0472">Membrane</keyword>
<evidence type="ECO:0000313" key="8">
    <source>
        <dbReference type="Proteomes" id="UP001175271"/>
    </source>
</evidence>
<keyword evidence="2 5" id="KW-0812">Transmembrane</keyword>
<organism evidence="7 8">
    <name type="scientific">Steinernema hermaphroditum</name>
    <dbReference type="NCBI Taxonomy" id="289476"/>
    <lineage>
        <taxon>Eukaryota</taxon>
        <taxon>Metazoa</taxon>
        <taxon>Ecdysozoa</taxon>
        <taxon>Nematoda</taxon>
        <taxon>Chromadorea</taxon>
        <taxon>Rhabditida</taxon>
        <taxon>Tylenchina</taxon>
        <taxon>Panagrolaimomorpha</taxon>
        <taxon>Strongyloidoidea</taxon>
        <taxon>Steinernematidae</taxon>
        <taxon>Steinernema</taxon>
    </lineage>
</organism>
<evidence type="ECO:0000256" key="5">
    <source>
        <dbReference type="SAM" id="Phobius"/>
    </source>
</evidence>
<feature type="transmembrane region" description="Helical" evidence="5">
    <location>
        <begin position="107"/>
        <end position="129"/>
    </location>
</feature>
<feature type="transmembrane region" description="Helical" evidence="5">
    <location>
        <begin position="190"/>
        <end position="211"/>
    </location>
</feature>
<dbReference type="InterPro" id="IPR017452">
    <property type="entry name" value="GPCR_Rhodpsn_7TM"/>
</dbReference>
<evidence type="ECO:0000256" key="3">
    <source>
        <dbReference type="ARBA" id="ARBA00022989"/>
    </source>
</evidence>
<gene>
    <name evidence="7" type="ORF">QR680_003730</name>
</gene>
<sequence length="321" mass="36944">MSLEIQQQSPQSLIINKPTMPPTINLIMGPVYLFISGFSLIINITVLSLMTGDPKYRSGSYRIIKNICVSCIIQLVPYFIGGFMTLTDNTFNYYLDRIIGATVESGWFLYISLFLTLAVDRLLVFVRIVSPTNAHKVTWTMLICCWIFWLCAFIILLIPCFGYTYNGVTGHFVWIHIECELAYGMMDTEMYLDFVFFFIDLIIYVIVFVYLIKRKFVLTQTSSSYFVEIRILIVALISFFYESIFIIWCFWIPGFLPNPRDMDIIASCLWMGDSGLFATVTLLINASLRDKLKGCFFKTKVTTVEVTQSTSRITGHTIQRT</sequence>
<feature type="transmembrane region" description="Helical" evidence="5">
    <location>
        <begin position="264"/>
        <end position="284"/>
    </location>
</feature>
<protein>
    <recommendedName>
        <fullName evidence="6">G-protein coupled receptors family 1 profile domain-containing protein</fullName>
    </recommendedName>
</protein>
<keyword evidence="3 5" id="KW-1133">Transmembrane helix</keyword>
<dbReference type="Gene3D" id="1.20.1070.10">
    <property type="entry name" value="Rhodopsin 7-helix transmembrane proteins"/>
    <property type="match status" value="1"/>
</dbReference>
<dbReference type="AlphaFoldDB" id="A0AA39HNL4"/>
<evidence type="ECO:0000256" key="4">
    <source>
        <dbReference type="ARBA" id="ARBA00023136"/>
    </source>
</evidence>
<feature type="transmembrane region" description="Helical" evidence="5">
    <location>
        <begin position="63"/>
        <end position="87"/>
    </location>
</feature>
<dbReference type="GO" id="GO:0016020">
    <property type="term" value="C:membrane"/>
    <property type="evidence" value="ECO:0007669"/>
    <property type="project" value="UniProtKB-SubCell"/>
</dbReference>